<evidence type="ECO:0000256" key="2">
    <source>
        <dbReference type="SAM" id="SignalP"/>
    </source>
</evidence>
<evidence type="ECO:0000313" key="3">
    <source>
        <dbReference type="EMBL" id="TFK46634.1"/>
    </source>
</evidence>
<sequence length="201" mass="19661">MFASIILAGILIVKVLNAGAQSTTLFIPGFSGDGPLSISELGVGEDGQTTWAVVSGAAQGTEIPKLPGTATLIEDSDGLFLTYNLGNIGGNYVSCAISDGDAACQGAFTEAGSTSYLTRTIPAQPTLVALSGASYSASASLAATSSSPSSGSSASHGPSQTSSTGAAPPASTTHANGASHMKRTSAGVVAAAASAGYLLWL</sequence>
<name>A0A5C3MMY2_9AGAM</name>
<evidence type="ECO:0000256" key="1">
    <source>
        <dbReference type="SAM" id="MobiDB-lite"/>
    </source>
</evidence>
<feature type="compositionally biased region" description="Low complexity" evidence="1">
    <location>
        <begin position="146"/>
        <end position="164"/>
    </location>
</feature>
<feature type="region of interest" description="Disordered" evidence="1">
    <location>
        <begin position="146"/>
        <end position="179"/>
    </location>
</feature>
<organism evidence="3 4">
    <name type="scientific">Heliocybe sulcata</name>
    <dbReference type="NCBI Taxonomy" id="5364"/>
    <lineage>
        <taxon>Eukaryota</taxon>
        <taxon>Fungi</taxon>
        <taxon>Dikarya</taxon>
        <taxon>Basidiomycota</taxon>
        <taxon>Agaricomycotina</taxon>
        <taxon>Agaricomycetes</taxon>
        <taxon>Gloeophyllales</taxon>
        <taxon>Gloeophyllaceae</taxon>
        <taxon>Heliocybe</taxon>
    </lineage>
</organism>
<reference evidence="3 4" key="1">
    <citation type="journal article" date="2019" name="Nat. Ecol. Evol.">
        <title>Megaphylogeny resolves global patterns of mushroom evolution.</title>
        <authorList>
            <person name="Varga T."/>
            <person name="Krizsan K."/>
            <person name="Foldi C."/>
            <person name="Dima B."/>
            <person name="Sanchez-Garcia M."/>
            <person name="Sanchez-Ramirez S."/>
            <person name="Szollosi G.J."/>
            <person name="Szarkandi J.G."/>
            <person name="Papp V."/>
            <person name="Albert L."/>
            <person name="Andreopoulos W."/>
            <person name="Angelini C."/>
            <person name="Antonin V."/>
            <person name="Barry K.W."/>
            <person name="Bougher N.L."/>
            <person name="Buchanan P."/>
            <person name="Buyck B."/>
            <person name="Bense V."/>
            <person name="Catcheside P."/>
            <person name="Chovatia M."/>
            <person name="Cooper J."/>
            <person name="Damon W."/>
            <person name="Desjardin D."/>
            <person name="Finy P."/>
            <person name="Geml J."/>
            <person name="Haridas S."/>
            <person name="Hughes K."/>
            <person name="Justo A."/>
            <person name="Karasinski D."/>
            <person name="Kautmanova I."/>
            <person name="Kiss B."/>
            <person name="Kocsube S."/>
            <person name="Kotiranta H."/>
            <person name="LaButti K.M."/>
            <person name="Lechner B.E."/>
            <person name="Liimatainen K."/>
            <person name="Lipzen A."/>
            <person name="Lukacs Z."/>
            <person name="Mihaltcheva S."/>
            <person name="Morgado L.N."/>
            <person name="Niskanen T."/>
            <person name="Noordeloos M.E."/>
            <person name="Ohm R.A."/>
            <person name="Ortiz-Santana B."/>
            <person name="Ovrebo C."/>
            <person name="Racz N."/>
            <person name="Riley R."/>
            <person name="Savchenko A."/>
            <person name="Shiryaev A."/>
            <person name="Soop K."/>
            <person name="Spirin V."/>
            <person name="Szebenyi C."/>
            <person name="Tomsovsky M."/>
            <person name="Tulloss R.E."/>
            <person name="Uehling J."/>
            <person name="Grigoriev I.V."/>
            <person name="Vagvolgyi C."/>
            <person name="Papp T."/>
            <person name="Martin F.M."/>
            <person name="Miettinen O."/>
            <person name="Hibbett D.S."/>
            <person name="Nagy L.G."/>
        </authorList>
    </citation>
    <scope>NUCLEOTIDE SEQUENCE [LARGE SCALE GENOMIC DNA]</scope>
    <source>
        <strain evidence="3 4">OMC1185</strain>
    </source>
</reference>
<dbReference type="Proteomes" id="UP000305948">
    <property type="component" value="Unassembled WGS sequence"/>
</dbReference>
<dbReference type="AlphaFoldDB" id="A0A5C3MMY2"/>
<gene>
    <name evidence="3" type="ORF">OE88DRAFT_1667250</name>
</gene>
<keyword evidence="4" id="KW-1185">Reference proteome</keyword>
<keyword evidence="2" id="KW-0732">Signal</keyword>
<accession>A0A5C3MMY2</accession>
<protein>
    <submittedName>
        <fullName evidence="3">Uncharacterized protein</fullName>
    </submittedName>
</protein>
<evidence type="ECO:0000313" key="4">
    <source>
        <dbReference type="Proteomes" id="UP000305948"/>
    </source>
</evidence>
<feature type="chain" id="PRO_5023105207" evidence="2">
    <location>
        <begin position="23"/>
        <end position="201"/>
    </location>
</feature>
<dbReference type="EMBL" id="ML213528">
    <property type="protein sequence ID" value="TFK46634.1"/>
    <property type="molecule type" value="Genomic_DNA"/>
</dbReference>
<feature type="signal peptide" evidence="2">
    <location>
        <begin position="1"/>
        <end position="22"/>
    </location>
</feature>
<dbReference type="OrthoDB" id="4991875at2759"/>
<proteinExistence type="predicted"/>
<dbReference type="STRING" id="5364.A0A5C3MMY2"/>